<keyword evidence="9" id="KW-1185">Reference proteome</keyword>
<dbReference type="Proteomes" id="UP000578091">
    <property type="component" value="Unassembled WGS sequence"/>
</dbReference>
<feature type="transmembrane region" description="Helical" evidence="7">
    <location>
        <begin position="42"/>
        <end position="59"/>
    </location>
</feature>
<keyword evidence="3 7" id="KW-1003">Cell membrane</keyword>
<gene>
    <name evidence="8" type="primary">sctT</name>
    <name evidence="8" type="ORF">H0E84_03895</name>
</gene>
<evidence type="ECO:0000256" key="1">
    <source>
        <dbReference type="ARBA" id="ARBA00004651"/>
    </source>
</evidence>
<keyword evidence="4 7" id="KW-0812">Transmembrane</keyword>
<evidence type="ECO:0000256" key="7">
    <source>
        <dbReference type="RuleBase" id="RU362072"/>
    </source>
</evidence>
<comment type="caution">
    <text evidence="8">The sequence shown here is derived from an EMBL/GenBank/DDBJ whole genome shotgun (WGS) entry which is preliminary data.</text>
</comment>
<dbReference type="Pfam" id="PF01311">
    <property type="entry name" value="Bac_export_1"/>
    <property type="match status" value="1"/>
</dbReference>
<dbReference type="PRINTS" id="PR00953">
    <property type="entry name" value="TYPE3IMRPROT"/>
</dbReference>
<dbReference type="EMBL" id="JACCKA010000028">
    <property type="protein sequence ID" value="NZA25515.1"/>
    <property type="molecule type" value="Genomic_DNA"/>
</dbReference>
<evidence type="ECO:0000256" key="6">
    <source>
        <dbReference type="ARBA" id="ARBA00023136"/>
    </source>
</evidence>
<evidence type="ECO:0000256" key="2">
    <source>
        <dbReference type="ARBA" id="ARBA00009772"/>
    </source>
</evidence>
<dbReference type="PANTHER" id="PTHR30065:SF1">
    <property type="entry name" value="SURFACE PRESENTATION OF ANTIGENS PROTEIN SPAR"/>
    <property type="match status" value="1"/>
</dbReference>
<keyword evidence="6 7" id="KW-0472">Membrane</keyword>
<evidence type="ECO:0000256" key="4">
    <source>
        <dbReference type="ARBA" id="ARBA00022692"/>
    </source>
</evidence>
<dbReference type="GO" id="GO:0006605">
    <property type="term" value="P:protein targeting"/>
    <property type="evidence" value="ECO:0007669"/>
    <property type="project" value="UniProtKB-UniRule"/>
</dbReference>
<proteinExistence type="inferred from homology"/>
<dbReference type="RefSeq" id="WP_180677320.1">
    <property type="nucleotide sequence ID" value="NZ_JACCKA010000028.1"/>
</dbReference>
<dbReference type="InterPro" id="IPR006304">
    <property type="entry name" value="T3SS_SpaR/YscT"/>
</dbReference>
<reference evidence="8 9" key="1">
    <citation type="submission" date="2020-07" db="EMBL/GenBank/DDBJ databases">
        <title>Luteimonas sp. SJ-92.</title>
        <authorList>
            <person name="Huang X.-X."/>
            <person name="Xu L."/>
            <person name="Sun J.-Q."/>
        </authorList>
    </citation>
    <scope>NUCLEOTIDE SEQUENCE [LARGE SCALE GENOMIC DNA]</scope>
    <source>
        <strain evidence="8 9">SJ-92</strain>
    </source>
</reference>
<evidence type="ECO:0000256" key="3">
    <source>
        <dbReference type="ARBA" id="ARBA00022475"/>
    </source>
</evidence>
<evidence type="ECO:0000313" key="9">
    <source>
        <dbReference type="Proteomes" id="UP000578091"/>
    </source>
</evidence>
<feature type="transmembrane region" description="Helical" evidence="7">
    <location>
        <begin position="176"/>
        <end position="202"/>
    </location>
</feature>
<sequence length="264" mass="28715">MPYDSIGDAMLALGLTLPRIIGAFLMLPLITQSNMPAMVRNSFLVSLAIVALPVAVAAAPTESMSTLQWPMMVLKELFIGVAIGFCFGIVFWAFSAAGSVIDTQVGMGMSQVFDPIQGHQVTLHGEFLSHFAAWLFMASGAFLIFLDLLMSSYALWPPTSFYPNLPATGVNLFVGHFSFMMTLLLVLAAPAMVILLIIDLSFGLVNRYAPSLNVFALTLPIKAWLATAIILLMLGVYVEILVDRLTDSRGLVELLRIIFEDPPP</sequence>
<evidence type="ECO:0000256" key="5">
    <source>
        <dbReference type="ARBA" id="ARBA00022989"/>
    </source>
</evidence>
<keyword evidence="5 7" id="KW-1133">Transmembrane helix</keyword>
<feature type="transmembrane region" description="Helical" evidence="7">
    <location>
        <begin position="6"/>
        <end position="30"/>
    </location>
</feature>
<dbReference type="AlphaFoldDB" id="A0A853J9I0"/>
<dbReference type="PANTHER" id="PTHR30065">
    <property type="entry name" value="FLAGELLAR BIOSYNTHETIC PROTEIN FLIR"/>
    <property type="match status" value="1"/>
</dbReference>
<comment type="subcellular location">
    <subcellularLocation>
        <location evidence="1 7">Cell membrane</location>
        <topology evidence="1 7">Multi-pass membrane protein</topology>
    </subcellularLocation>
</comment>
<evidence type="ECO:0000313" key="8">
    <source>
        <dbReference type="EMBL" id="NZA25515.1"/>
    </source>
</evidence>
<organism evidence="8 9">
    <name type="scientific">Luteimonas salinisoli</name>
    <dbReference type="NCBI Taxonomy" id="2752307"/>
    <lineage>
        <taxon>Bacteria</taxon>
        <taxon>Pseudomonadati</taxon>
        <taxon>Pseudomonadota</taxon>
        <taxon>Gammaproteobacteria</taxon>
        <taxon>Lysobacterales</taxon>
        <taxon>Lysobacteraceae</taxon>
        <taxon>Luteimonas</taxon>
    </lineage>
</organism>
<dbReference type="GO" id="GO:0005886">
    <property type="term" value="C:plasma membrane"/>
    <property type="evidence" value="ECO:0007669"/>
    <property type="project" value="UniProtKB-SubCell"/>
</dbReference>
<dbReference type="NCBIfam" id="TIGR01401">
    <property type="entry name" value="fliR_like_III"/>
    <property type="match status" value="1"/>
</dbReference>
<accession>A0A853J9I0</accession>
<dbReference type="InterPro" id="IPR002010">
    <property type="entry name" value="T3SS_IM_R"/>
</dbReference>
<name>A0A853J9I0_9GAMM</name>
<feature type="transmembrane region" description="Helical" evidence="7">
    <location>
        <begin position="79"/>
        <end position="101"/>
    </location>
</feature>
<comment type="similarity">
    <text evidence="2 7">Belongs to the FliR/MopE/SpaR family.</text>
</comment>
<feature type="transmembrane region" description="Helical" evidence="7">
    <location>
        <begin position="214"/>
        <end position="238"/>
    </location>
</feature>
<feature type="transmembrane region" description="Helical" evidence="7">
    <location>
        <begin position="131"/>
        <end position="156"/>
    </location>
</feature>
<protein>
    <submittedName>
        <fullName evidence="8">Type III secretion system export apparatus subunit SctT</fullName>
    </submittedName>
</protein>